<keyword evidence="10" id="KW-1185">Reference proteome</keyword>
<dbReference type="PANTHER" id="PTHR30349">
    <property type="entry name" value="PHAGE INTEGRASE-RELATED"/>
    <property type="match status" value="1"/>
</dbReference>
<dbReference type="OrthoDB" id="184666at2"/>
<dbReference type="SUPFAM" id="SSF56349">
    <property type="entry name" value="DNA breaking-rejoining enzymes"/>
    <property type="match status" value="1"/>
</dbReference>
<dbReference type="InterPro" id="IPR044068">
    <property type="entry name" value="CB"/>
</dbReference>
<dbReference type="InterPro" id="IPR011010">
    <property type="entry name" value="DNA_brk_join_enz"/>
</dbReference>
<dbReference type="STRING" id="84698.SAMN04488528_100339"/>
<dbReference type="InterPro" id="IPR050090">
    <property type="entry name" value="Tyrosine_recombinase_XerCD"/>
</dbReference>
<feature type="domain" description="Core-binding (CB)" evidence="8">
    <location>
        <begin position="1"/>
        <end position="84"/>
    </location>
</feature>
<dbReference type="GO" id="GO:0006310">
    <property type="term" value="P:DNA recombination"/>
    <property type="evidence" value="ECO:0007669"/>
    <property type="project" value="UniProtKB-KW"/>
</dbReference>
<dbReference type="Gene3D" id="1.10.443.10">
    <property type="entry name" value="Intergrase catalytic core"/>
    <property type="match status" value="1"/>
</dbReference>
<evidence type="ECO:0000256" key="6">
    <source>
        <dbReference type="PROSITE-ProRule" id="PRU01248"/>
    </source>
</evidence>
<keyword evidence="4 6" id="KW-0238">DNA-binding</keyword>
<evidence type="ECO:0000259" key="7">
    <source>
        <dbReference type="PROSITE" id="PS51898"/>
    </source>
</evidence>
<dbReference type="GO" id="GO:0003677">
    <property type="term" value="F:DNA binding"/>
    <property type="evidence" value="ECO:0007669"/>
    <property type="project" value="UniProtKB-UniRule"/>
</dbReference>
<evidence type="ECO:0000313" key="9">
    <source>
        <dbReference type="EMBL" id="SFA79996.1"/>
    </source>
</evidence>
<protein>
    <submittedName>
        <fullName evidence="9">Integrase/recombinase XerD</fullName>
    </submittedName>
</protein>
<proteinExistence type="inferred from homology"/>
<keyword evidence="5" id="KW-0233">DNA recombination</keyword>
<feature type="domain" description="Tyr recombinase" evidence="7">
    <location>
        <begin position="109"/>
        <end position="290"/>
    </location>
</feature>
<keyword evidence="3" id="KW-0229">DNA integration</keyword>
<dbReference type="Proteomes" id="UP000198619">
    <property type="component" value="Unassembled WGS sequence"/>
</dbReference>
<comment type="similarity">
    <text evidence="2">Belongs to the 'phage' integrase family.</text>
</comment>
<dbReference type="InterPro" id="IPR002104">
    <property type="entry name" value="Integrase_catalytic"/>
</dbReference>
<evidence type="ECO:0000256" key="1">
    <source>
        <dbReference type="ARBA" id="ARBA00003283"/>
    </source>
</evidence>
<dbReference type="InterPro" id="IPR013762">
    <property type="entry name" value="Integrase-like_cat_sf"/>
</dbReference>
<evidence type="ECO:0000259" key="8">
    <source>
        <dbReference type="PROSITE" id="PS51900"/>
    </source>
</evidence>
<gene>
    <name evidence="9" type="ORF">SAMN04488528_100339</name>
</gene>
<dbReference type="Pfam" id="PF00589">
    <property type="entry name" value="Phage_integrase"/>
    <property type="match status" value="1"/>
</dbReference>
<dbReference type="Gene3D" id="1.10.150.130">
    <property type="match status" value="1"/>
</dbReference>
<dbReference type="PROSITE" id="PS51898">
    <property type="entry name" value="TYR_RECOMBINASE"/>
    <property type="match status" value="1"/>
</dbReference>
<dbReference type="InterPro" id="IPR010998">
    <property type="entry name" value="Integrase_recombinase_N"/>
</dbReference>
<dbReference type="InterPro" id="IPR004107">
    <property type="entry name" value="Integrase_SAM-like_N"/>
</dbReference>
<evidence type="ECO:0000256" key="4">
    <source>
        <dbReference type="ARBA" id="ARBA00023125"/>
    </source>
</evidence>
<dbReference type="PROSITE" id="PS51900">
    <property type="entry name" value="CB"/>
    <property type="match status" value="1"/>
</dbReference>
<comment type="function">
    <text evidence="1">Site-specific tyrosine recombinase, which acts by catalyzing the cutting and rejoining of the recombining DNA molecules.</text>
</comment>
<reference evidence="9 10" key="1">
    <citation type="submission" date="2016-10" db="EMBL/GenBank/DDBJ databases">
        <authorList>
            <person name="de Groot N.N."/>
        </authorList>
    </citation>
    <scope>NUCLEOTIDE SEQUENCE [LARGE SCALE GENOMIC DNA]</scope>
    <source>
        <strain evidence="9 10">DSM 12271</strain>
    </source>
</reference>
<dbReference type="PANTHER" id="PTHR30349:SF41">
    <property type="entry name" value="INTEGRASE_RECOMBINASE PROTEIN MJ0367-RELATED"/>
    <property type="match status" value="1"/>
</dbReference>
<evidence type="ECO:0000313" key="10">
    <source>
        <dbReference type="Proteomes" id="UP000198619"/>
    </source>
</evidence>
<dbReference type="AlphaFoldDB" id="A0A1I0VWE7"/>
<dbReference type="GO" id="GO:0015074">
    <property type="term" value="P:DNA integration"/>
    <property type="evidence" value="ECO:0007669"/>
    <property type="project" value="UniProtKB-KW"/>
</dbReference>
<sequence length="292" mass="33651">MITIIEQFTINLIEDGKSTNTVQSYVRDITAFLKYLGTMGVEFDGTLKRFYITSYKNYLVDNSYEPATINKKVNSIQAFNNFLVAKGYMQENVIDLKKDRVKIAIGSEHQLEVYIDNQLERIQFYIQDSKKVSLRDKIIIQILMFTGVRVSELCDIRLKNIDFLLSQIKIIGKGGKVREVPVKFEVMDTIQEYIPERNNNPYKDSEYLILGQRGVIQRDAVNTLLEKHTLKGNFEIKLKPHTFRHTFCTRLITKGIPITTVSKLAGHSSIETTAKFYINSSKEDKMRAVSLL</sequence>
<dbReference type="Pfam" id="PF02899">
    <property type="entry name" value="Phage_int_SAM_1"/>
    <property type="match status" value="1"/>
</dbReference>
<organism evidence="9 10">
    <name type="scientific">Clostridium frigidicarnis</name>
    <dbReference type="NCBI Taxonomy" id="84698"/>
    <lineage>
        <taxon>Bacteria</taxon>
        <taxon>Bacillati</taxon>
        <taxon>Bacillota</taxon>
        <taxon>Clostridia</taxon>
        <taxon>Eubacteriales</taxon>
        <taxon>Clostridiaceae</taxon>
        <taxon>Clostridium</taxon>
    </lineage>
</organism>
<evidence type="ECO:0000256" key="5">
    <source>
        <dbReference type="ARBA" id="ARBA00023172"/>
    </source>
</evidence>
<accession>A0A1I0VWE7</accession>
<name>A0A1I0VWE7_9CLOT</name>
<evidence type="ECO:0000256" key="2">
    <source>
        <dbReference type="ARBA" id="ARBA00008857"/>
    </source>
</evidence>
<evidence type="ECO:0000256" key="3">
    <source>
        <dbReference type="ARBA" id="ARBA00022908"/>
    </source>
</evidence>
<dbReference type="EMBL" id="FOKI01000003">
    <property type="protein sequence ID" value="SFA79996.1"/>
    <property type="molecule type" value="Genomic_DNA"/>
</dbReference>